<evidence type="ECO:0000256" key="1">
    <source>
        <dbReference type="PROSITE-ProRule" id="PRU00339"/>
    </source>
</evidence>
<dbReference type="EMBL" id="MCIB01000016">
    <property type="protein sequence ID" value="RKD31651.1"/>
    <property type="molecule type" value="Genomic_DNA"/>
</dbReference>
<evidence type="ECO:0000313" key="2">
    <source>
        <dbReference type="EMBL" id="RKD31651.1"/>
    </source>
</evidence>
<evidence type="ECO:0000313" key="3">
    <source>
        <dbReference type="Proteomes" id="UP000284177"/>
    </source>
</evidence>
<accession>A0A419T2I6</accession>
<sequence length="433" mass="51009">MSNNQNSLGKHLKRVRKELGFKQHEITGGEITRNLISLIENNKTPLNEKTAKILAENMNKLLRKSNINMIIDPEDLLNPERYYAKKKVDQYINQFESAASDRDKEEKIKEIETFLINWDIPDKKTVAFGKIGDYYYSQKEFYKAYIYFIKAFENSIKISRPTVICTLILKITRCCLKLEKYDEAIHYSKIVLIYEEIIPEDLLSKILFNTALTYYHLELYSHSIDIIRKVEDKLNRIDGQKLFDLLTLKAICYKEMEEYEKGLNIHEKILTIIDDNLIEKKIIVLVNILNTLYGMNDKERVSECLNTILEFLNKLPSTNVYLCQIYYEIGCAYKFLDRYNEAEEYFEKSLEYAERKNNLTIQAKATLNLIDIYKMSNNKKKIDVLKEKVFGLVKKNLIQTNDNIIFKLILCYNQLGCIEKSNEIINFILNNKN</sequence>
<dbReference type="Gene3D" id="1.10.260.40">
    <property type="entry name" value="lambda repressor-like DNA-binding domains"/>
    <property type="match status" value="1"/>
</dbReference>
<organism evidence="2 3">
    <name type="scientific">Thermohalobacter berrensis</name>
    <dbReference type="NCBI Taxonomy" id="99594"/>
    <lineage>
        <taxon>Bacteria</taxon>
        <taxon>Bacillati</taxon>
        <taxon>Bacillota</taxon>
        <taxon>Tissierellia</taxon>
        <taxon>Tissierellales</taxon>
        <taxon>Thermohalobacteraceae</taxon>
        <taxon>Thermohalobacter</taxon>
    </lineage>
</organism>
<dbReference type="Pfam" id="PF13181">
    <property type="entry name" value="TPR_8"/>
    <property type="match status" value="1"/>
</dbReference>
<dbReference type="InterPro" id="IPR001387">
    <property type="entry name" value="Cro/C1-type_HTH"/>
</dbReference>
<dbReference type="SUPFAM" id="SSF47413">
    <property type="entry name" value="lambda repressor-like DNA-binding domains"/>
    <property type="match status" value="1"/>
</dbReference>
<dbReference type="RefSeq" id="WP_183108791.1">
    <property type="nucleotide sequence ID" value="NZ_MCIB01000016.1"/>
</dbReference>
<keyword evidence="3" id="KW-1185">Reference proteome</keyword>
<dbReference type="InterPro" id="IPR010982">
    <property type="entry name" value="Lambda_DNA-bd_dom_sf"/>
</dbReference>
<dbReference type="PROSITE" id="PS50005">
    <property type="entry name" value="TPR"/>
    <property type="match status" value="1"/>
</dbReference>
<dbReference type="InterPro" id="IPR011990">
    <property type="entry name" value="TPR-like_helical_dom_sf"/>
</dbReference>
<dbReference type="CDD" id="cd00093">
    <property type="entry name" value="HTH_XRE"/>
    <property type="match status" value="1"/>
</dbReference>
<reference evidence="2 3" key="1">
    <citation type="submission" date="2016-08" db="EMBL/GenBank/DDBJ databases">
        <title>Novel Firmicutes and Novel Genomes.</title>
        <authorList>
            <person name="Poppleton D.I."/>
            <person name="Gribaldo S."/>
        </authorList>
    </citation>
    <scope>NUCLEOTIDE SEQUENCE [LARGE SCALE GENOMIC DNA]</scope>
    <source>
        <strain evidence="2 3">CTT3</strain>
    </source>
</reference>
<proteinExistence type="predicted"/>
<name>A0A419T2I6_9FIRM</name>
<dbReference type="Gene3D" id="1.25.40.10">
    <property type="entry name" value="Tetratricopeptide repeat domain"/>
    <property type="match status" value="2"/>
</dbReference>
<comment type="caution">
    <text evidence="2">The sequence shown here is derived from an EMBL/GenBank/DDBJ whole genome shotgun (WGS) entry which is preliminary data.</text>
</comment>
<dbReference type="SUPFAM" id="SSF48452">
    <property type="entry name" value="TPR-like"/>
    <property type="match status" value="2"/>
</dbReference>
<gene>
    <name evidence="2" type="ORF">BET03_12175</name>
</gene>
<protein>
    <submittedName>
        <fullName evidence="2">Uncharacterized protein</fullName>
    </submittedName>
</protein>
<dbReference type="GO" id="GO:0003677">
    <property type="term" value="F:DNA binding"/>
    <property type="evidence" value="ECO:0007669"/>
    <property type="project" value="InterPro"/>
</dbReference>
<dbReference type="InterPro" id="IPR019734">
    <property type="entry name" value="TPR_rpt"/>
</dbReference>
<dbReference type="SMART" id="SM00028">
    <property type="entry name" value="TPR"/>
    <property type="match status" value="4"/>
</dbReference>
<feature type="repeat" description="TPR" evidence="1">
    <location>
        <begin position="323"/>
        <end position="356"/>
    </location>
</feature>
<dbReference type="Proteomes" id="UP000284177">
    <property type="component" value="Unassembled WGS sequence"/>
</dbReference>
<keyword evidence="1" id="KW-0802">TPR repeat</keyword>
<dbReference type="AlphaFoldDB" id="A0A419T2I6"/>